<dbReference type="PANTHER" id="PTHR10655:SF17">
    <property type="entry name" value="LYSOPHOSPHOLIPASE-LIKE PROTEIN 1"/>
    <property type="match status" value="1"/>
</dbReference>
<accession>A0A506XQ09</accession>
<dbReference type="EMBL" id="VHQG01000004">
    <property type="protein sequence ID" value="TPW74804.1"/>
    <property type="molecule type" value="Genomic_DNA"/>
</dbReference>
<evidence type="ECO:0000313" key="5">
    <source>
        <dbReference type="EMBL" id="TPW74804.1"/>
    </source>
</evidence>
<feature type="domain" description="Phospholipase/carboxylesterase/thioesterase" evidence="4">
    <location>
        <begin position="98"/>
        <end position="289"/>
    </location>
</feature>
<dbReference type="InterPro" id="IPR029058">
    <property type="entry name" value="AB_hydrolase_fold"/>
</dbReference>
<dbReference type="PANTHER" id="PTHR10655">
    <property type="entry name" value="LYSOPHOSPHOLIPASE-RELATED"/>
    <property type="match status" value="1"/>
</dbReference>
<dbReference type="InterPro" id="IPR050565">
    <property type="entry name" value="LYPA1-2/EST-like"/>
</dbReference>
<protein>
    <submittedName>
        <fullName evidence="5">Phospholipase</fullName>
    </submittedName>
</protein>
<comment type="similarity">
    <text evidence="1">Belongs to the AB hydrolase superfamily. AB hydrolase 2 family.</text>
</comment>
<dbReference type="Pfam" id="PF02230">
    <property type="entry name" value="Abhydrolase_2"/>
    <property type="match status" value="1"/>
</dbReference>
<dbReference type="OrthoDB" id="9780848at2"/>
<organism evidence="5 6">
    <name type="scientific">Schumannella soli</name>
    <dbReference type="NCBI Taxonomy" id="2590779"/>
    <lineage>
        <taxon>Bacteria</taxon>
        <taxon>Bacillati</taxon>
        <taxon>Actinomycetota</taxon>
        <taxon>Actinomycetes</taxon>
        <taxon>Micrococcales</taxon>
        <taxon>Microbacteriaceae</taxon>
        <taxon>Schumannella</taxon>
    </lineage>
</organism>
<dbReference type="Gene3D" id="3.40.50.1820">
    <property type="entry name" value="alpha/beta hydrolase"/>
    <property type="match status" value="1"/>
</dbReference>
<feature type="compositionally biased region" description="Low complexity" evidence="3">
    <location>
        <begin position="24"/>
        <end position="33"/>
    </location>
</feature>
<reference evidence="5 6" key="1">
    <citation type="submission" date="2019-06" db="EMBL/GenBank/DDBJ databases">
        <authorList>
            <person name="Li F."/>
        </authorList>
    </citation>
    <scope>NUCLEOTIDE SEQUENCE [LARGE SCALE GENOMIC DNA]</scope>
    <source>
        <strain evidence="5 6">10F1D-1</strain>
    </source>
</reference>
<evidence type="ECO:0000259" key="4">
    <source>
        <dbReference type="Pfam" id="PF02230"/>
    </source>
</evidence>
<proteinExistence type="inferred from homology"/>
<gene>
    <name evidence="5" type="ORF">FJ657_14625</name>
</gene>
<feature type="region of interest" description="Disordered" evidence="3">
    <location>
        <begin position="1"/>
        <end position="33"/>
    </location>
</feature>
<sequence length="292" mass="30598">MSASSTSLSQAEFGSGSLAPSPRPSSGVPGRSGVPTFAIHRSYGCGGAETCRARDASRASSRLLPAPGTASPARPRVDSVTKLEIDRDAALWSTPEAERAGRPLLVLLHGKGSHEGDLFGLSPHLPLNVTVASLRAPIADGPGFSWFARGGYTPGDVSREVADAAADAVLAWLDAETDTSAGVGLLGFSQGAMVSTQLLRQEPRRFDYAVALSGYVPREEHDGDARLRELPPPVFWGRGDSDPVIPSASVEWSIPWLATHTTLTERVYPGLGHGVAPQELADISAFIAARVG</sequence>
<name>A0A506XQ09_9MICO</name>
<dbReference type="InterPro" id="IPR003140">
    <property type="entry name" value="PLipase/COase/thioEstase"/>
</dbReference>
<evidence type="ECO:0000256" key="2">
    <source>
        <dbReference type="ARBA" id="ARBA00022801"/>
    </source>
</evidence>
<keyword evidence="2" id="KW-0378">Hydrolase</keyword>
<evidence type="ECO:0000313" key="6">
    <source>
        <dbReference type="Proteomes" id="UP000316252"/>
    </source>
</evidence>
<evidence type="ECO:0000256" key="3">
    <source>
        <dbReference type="SAM" id="MobiDB-lite"/>
    </source>
</evidence>
<dbReference type="SUPFAM" id="SSF53474">
    <property type="entry name" value="alpha/beta-Hydrolases"/>
    <property type="match status" value="1"/>
</dbReference>
<feature type="compositionally biased region" description="Polar residues" evidence="3">
    <location>
        <begin position="1"/>
        <end position="12"/>
    </location>
</feature>
<evidence type="ECO:0000256" key="1">
    <source>
        <dbReference type="ARBA" id="ARBA00006499"/>
    </source>
</evidence>
<dbReference type="Proteomes" id="UP000316252">
    <property type="component" value="Unassembled WGS sequence"/>
</dbReference>
<keyword evidence="6" id="KW-1185">Reference proteome</keyword>
<feature type="region of interest" description="Disordered" evidence="3">
    <location>
        <begin position="56"/>
        <end position="79"/>
    </location>
</feature>
<dbReference type="AlphaFoldDB" id="A0A506XQ09"/>
<dbReference type="GO" id="GO:0016787">
    <property type="term" value="F:hydrolase activity"/>
    <property type="evidence" value="ECO:0007669"/>
    <property type="project" value="UniProtKB-KW"/>
</dbReference>
<comment type="caution">
    <text evidence="5">The sequence shown here is derived from an EMBL/GenBank/DDBJ whole genome shotgun (WGS) entry which is preliminary data.</text>
</comment>